<dbReference type="OrthoDB" id="9781630at2"/>
<dbReference type="RefSeq" id="WP_049736665.1">
    <property type="nucleotide sequence ID" value="NZ_BJON01000006.1"/>
</dbReference>
<dbReference type="PANTHER" id="PTHR43537:SF51">
    <property type="entry name" value="HTH-TYPE TRANSCRIPTIONAL REGULATOR LGOR-RELATED"/>
    <property type="match status" value="1"/>
</dbReference>
<evidence type="ECO:0000259" key="4">
    <source>
        <dbReference type="PROSITE" id="PS50949"/>
    </source>
</evidence>
<dbReference type="Proteomes" id="UP000036834">
    <property type="component" value="Unassembled WGS sequence"/>
</dbReference>
<dbReference type="InterPro" id="IPR036390">
    <property type="entry name" value="WH_DNA-bd_sf"/>
</dbReference>
<reference evidence="7" key="1">
    <citation type="submission" date="2015-07" db="EMBL/GenBank/DDBJ databases">
        <title>Genome sequencing project for genomic taxonomy and phylogenomics of Bacillus-like bacteria.</title>
        <authorList>
            <person name="Liu B."/>
            <person name="Wang J."/>
            <person name="Zhu Y."/>
            <person name="Liu G."/>
            <person name="Chen Q."/>
            <person name="Chen Z."/>
            <person name="Lan J."/>
            <person name="Che J."/>
            <person name="Ge C."/>
            <person name="Shi H."/>
            <person name="Pan Z."/>
            <person name="Liu X."/>
        </authorList>
    </citation>
    <scope>NUCLEOTIDE SEQUENCE [LARGE SCALE GENOMIC DNA]</scope>
    <source>
        <strain evidence="7">DSM 9887</strain>
    </source>
</reference>
<dbReference type="Gene3D" id="1.10.10.10">
    <property type="entry name" value="Winged helix-like DNA-binding domain superfamily/Winged helix DNA-binding domain"/>
    <property type="match status" value="1"/>
</dbReference>
<evidence type="ECO:0000256" key="1">
    <source>
        <dbReference type="ARBA" id="ARBA00023015"/>
    </source>
</evidence>
<gene>
    <name evidence="6" type="ORF">ADS79_01620</name>
    <name evidence="5" type="ORF">BRE01_16720</name>
</gene>
<evidence type="ECO:0000313" key="8">
    <source>
        <dbReference type="Proteomes" id="UP000319578"/>
    </source>
</evidence>
<dbReference type="Pfam" id="PF07729">
    <property type="entry name" value="FCD"/>
    <property type="match status" value="1"/>
</dbReference>
<evidence type="ECO:0000313" key="6">
    <source>
        <dbReference type="EMBL" id="KNB74422.1"/>
    </source>
</evidence>
<reference evidence="5 8" key="3">
    <citation type="submission" date="2019-06" db="EMBL/GenBank/DDBJ databases">
        <title>Whole genome shotgun sequence of Brevibacillus reuszeri NBRC 15719.</title>
        <authorList>
            <person name="Hosoyama A."/>
            <person name="Uohara A."/>
            <person name="Ohji S."/>
            <person name="Ichikawa N."/>
        </authorList>
    </citation>
    <scope>NUCLEOTIDE SEQUENCE [LARGE SCALE GENOMIC DNA]</scope>
    <source>
        <strain evidence="5 8">NBRC 15719</strain>
    </source>
</reference>
<protein>
    <submittedName>
        <fullName evidence="5">GntR family transcriptional regulator</fullName>
    </submittedName>
</protein>
<dbReference type="PROSITE" id="PS50949">
    <property type="entry name" value="HTH_GNTR"/>
    <property type="match status" value="1"/>
</dbReference>
<dbReference type="SUPFAM" id="SSF48008">
    <property type="entry name" value="GntR ligand-binding domain-like"/>
    <property type="match status" value="1"/>
</dbReference>
<dbReference type="SMART" id="SM00895">
    <property type="entry name" value="FCD"/>
    <property type="match status" value="1"/>
</dbReference>
<name>A0A0K9Z0N2_9BACL</name>
<comment type="caution">
    <text evidence="6">The sequence shown here is derived from an EMBL/GenBank/DDBJ whole genome shotgun (WGS) entry which is preliminary data.</text>
</comment>
<keyword evidence="1" id="KW-0805">Transcription regulation</keyword>
<dbReference type="GO" id="GO:0003677">
    <property type="term" value="F:DNA binding"/>
    <property type="evidence" value="ECO:0007669"/>
    <property type="project" value="UniProtKB-KW"/>
</dbReference>
<evidence type="ECO:0000256" key="3">
    <source>
        <dbReference type="ARBA" id="ARBA00023163"/>
    </source>
</evidence>
<dbReference type="PATRIC" id="fig|54915.3.peg.5476"/>
<dbReference type="Pfam" id="PF00392">
    <property type="entry name" value="GntR"/>
    <property type="match status" value="1"/>
</dbReference>
<accession>A0A0K9Z0N2</accession>
<reference evidence="6" key="2">
    <citation type="submission" date="2015-07" db="EMBL/GenBank/DDBJ databases">
        <title>MeaNS - Measles Nucleotide Surveillance Program.</title>
        <authorList>
            <person name="Tran T."/>
            <person name="Druce J."/>
        </authorList>
    </citation>
    <scope>NUCLEOTIDE SEQUENCE</scope>
    <source>
        <strain evidence="6">DSM 9887</strain>
    </source>
</reference>
<dbReference type="PANTHER" id="PTHR43537">
    <property type="entry name" value="TRANSCRIPTIONAL REGULATOR, GNTR FAMILY"/>
    <property type="match status" value="1"/>
</dbReference>
<dbReference type="InterPro" id="IPR008920">
    <property type="entry name" value="TF_FadR/GntR_C"/>
</dbReference>
<dbReference type="Proteomes" id="UP000319578">
    <property type="component" value="Unassembled WGS sequence"/>
</dbReference>
<dbReference type="InterPro" id="IPR036388">
    <property type="entry name" value="WH-like_DNA-bd_sf"/>
</dbReference>
<dbReference type="CDD" id="cd07377">
    <property type="entry name" value="WHTH_GntR"/>
    <property type="match status" value="1"/>
</dbReference>
<dbReference type="SMART" id="SM00345">
    <property type="entry name" value="HTH_GNTR"/>
    <property type="match status" value="1"/>
</dbReference>
<dbReference type="EMBL" id="BJON01000006">
    <property type="protein sequence ID" value="GED67970.1"/>
    <property type="molecule type" value="Genomic_DNA"/>
</dbReference>
<dbReference type="Gene3D" id="1.20.120.530">
    <property type="entry name" value="GntR ligand-binding domain-like"/>
    <property type="match status" value="1"/>
</dbReference>
<dbReference type="EMBL" id="LGIQ01000002">
    <property type="protein sequence ID" value="KNB74422.1"/>
    <property type="molecule type" value="Genomic_DNA"/>
</dbReference>
<organism evidence="6 7">
    <name type="scientific">Brevibacillus reuszeri</name>
    <dbReference type="NCBI Taxonomy" id="54915"/>
    <lineage>
        <taxon>Bacteria</taxon>
        <taxon>Bacillati</taxon>
        <taxon>Bacillota</taxon>
        <taxon>Bacilli</taxon>
        <taxon>Bacillales</taxon>
        <taxon>Paenibacillaceae</taxon>
        <taxon>Brevibacillus</taxon>
    </lineage>
</organism>
<dbReference type="GO" id="GO:0003700">
    <property type="term" value="F:DNA-binding transcription factor activity"/>
    <property type="evidence" value="ECO:0007669"/>
    <property type="project" value="InterPro"/>
</dbReference>
<dbReference type="PRINTS" id="PR00035">
    <property type="entry name" value="HTHGNTR"/>
</dbReference>
<feature type="domain" description="HTH gntR-type" evidence="4">
    <location>
        <begin position="5"/>
        <end position="72"/>
    </location>
</feature>
<evidence type="ECO:0000256" key="2">
    <source>
        <dbReference type="ARBA" id="ARBA00023125"/>
    </source>
</evidence>
<proteinExistence type="predicted"/>
<dbReference type="AlphaFoldDB" id="A0A0K9Z0N2"/>
<evidence type="ECO:0000313" key="5">
    <source>
        <dbReference type="EMBL" id="GED67970.1"/>
    </source>
</evidence>
<dbReference type="InterPro" id="IPR000524">
    <property type="entry name" value="Tscrpt_reg_HTH_GntR"/>
</dbReference>
<keyword evidence="8" id="KW-1185">Reference proteome</keyword>
<dbReference type="SUPFAM" id="SSF46785">
    <property type="entry name" value="Winged helix' DNA-binding domain"/>
    <property type="match status" value="1"/>
</dbReference>
<sequence length="209" mass="24005">MSPKQPLREQLRKIVLERVLKGDFPAGTRIVESALSTELGVSRTPLREALLDLTKEGLLRSDLSRGFTVRPFTAREVREMYPILWTLECLALRMAADIPALSELDDCNAQLLQAKGKPASALEIDFHWHELLIAGCLNQRLHEMIADVKKMIRRYEYSFMWDAELIHRSFLQHQEIIAALEQKDIELASQLLETHWRTGMSSLLEQITV</sequence>
<evidence type="ECO:0000313" key="7">
    <source>
        <dbReference type="Proteomes" id="UP000036834"/>
    </source>
</evidence>
<keyword evidence="2" id="KW-0238">DNA-binding</keyword>
<dbReference type="STRING" id="54915.ADS79_01620"/>
<dbReference type="InterPro" id="IPR011711">
    <property type="entry name" value="GntR_C"/>
</dbReference>
<keyword evidence="3" id="KW-0804">Transcription</keyword>